<name>A0ABW9RQT9_9BACT</name>
<evidence type="ECO:0000256" key="2">
    <source>
        <dbReference type="ARBA" id="ARBA00022603"/>
    </source>
</evidence>
<dbReference type="GO" id="GO:0032259">
    <property type="term" value="P:methylation"/>
    <property type="evidence" value="ECO:0007669"/>
    <property type="project" value="UniProtKB-KW"/>
</dbReference>
<evidence type="ECO:0000313" key="7">
    <source>
        <dbReference type="Proteomes" id="UP000798808"/>
    </source>
</evidence>
<evidence type="ECO:0000259" key="5">
    <source>
        <dbReference type="Pfam" id="PF00588"/>
    </source>
</evidence>
<evidence type="ECO:0000256" key="1">
    <source>
        <dbReference type="ARBA" id="ARBA00022555"/>
    </source>
</evidence>
<dbReference type="Pfam" id="PF00588">
    <property type="entry name" value="SpoU_methylase"/>
    <property type="match status" value="1"/>
</dbReference>
<sequence length="227" mass="25827">MDQTSLKVLDFLSTYVTEHKKGLIDEVLSRRTRHLTFVLEDIYQSQNASAVVRTCDCFGIQDLHVIENKHSFELNPRVVHGASKWVNVHHYQEAENNTKACFDTLRKKGYKIMATSPDKGCLSVHDVDISEPIALVFGTEITGISEFTKSQADGLVTIPMYGFSESLNISVSAAICANILIEKLFRSEINWTLTEDEKNEIKLNWYRTIVSRSEILEKQFLKSLNHS</sequence>
<dbReference type="HAMAP" id="MF_02060">
    <property type="entry name" value="tRNA_methyltr_TrmH"/>
    <property type="match status" value="1"/>
</dbReference>
<dbReference type="GO" id="GO:0008168">
    <property type="term" value="F:methyltransferase activity"/>
    <property type="evidence" value="ECO:0007669"/>
    <property type="project" value="UniProtKB-KW"/>
</dbReference>
<keyword evidence="1 4" id="KW-0820">tRNA-binding</keyword>
<dbReference type="CDD" id="cd18092">
    <property type="entry name" value="SpoU-like_TrmH"/>
    <property type="match status" value="1"/>
</dbReference>
<keyword evidence="7" id="KW-1185">Reference proteome</keyword>
<comment type="function">
    <text evidence="4">Catalyzes the 2'-O methylation of guanosine at position 18 in tRNA.</text>
</comment>
<dbReference type="EMBL" id="SMLW01000586">
    <property type="protein sequence ID" value="MTI26544.1"/>
    <property type="molecule type" value="Genomic_DNA"/>
</dbReference>
<gene>
    <name evidence="4" type="primary">trmH</name>
    <name evidence="6" type="ORF">E1163_16420</name>
</gene>
<comment type="caution">
    <text evidence="4">Lacks conserved residue(s) required for the propagation of feature annotation.</text>
</comment>
<evidence type="ECO:0000256" key="4">
    <source>
        <dbReference type="HAMAP-Rule" id="MF_02060"/>
    </source>
</evidence>
<dbReference type="SUPFAM" id="SSF75217">
    <property type="entry name" value="alpha/beta knot"/>
    <property type="match status" value="1"/>
</dbReference>
<keyword evidence="4" id="KW-0694">RNA-binding</keyword>
<keyword evidence="4" id="KW-0949">S-adenosyl-L-methionine</keyword>
<dbReference type="Gene3D" id="3.40.1280.10">
    <property type="match status" value="1"/>
</dbReference>
<feature type="binding site" evidence="4">
    <location>
        <position position="115"/>
    </location>
    <ligand>
        <name>S-adenosyl-L-methionine</name>
        <dbReference type="ChEBI" id="CHEBI:59789"/>
    </ligand>
</feature>
<dbReference type="InterPro" id="IPR001537">
    <property type="entry name" value="SpoU_MeTrfase"/>
</dbReference>
<proteinExistence type="inferred from homology"/>
<keyword evidence="3 4" id="KW-0808">Transferase</keyword>
<comment type="similarity">
    <text evidence="4">Belongs to the class IV-like SAM-binding methyltransferase superfamily. RNA methyltransferase TrmH family.</text>
</comment>
<evidence type="ECO:0000256" key="3">
    <source>
        <dbReference type="ARBA" id="ARBA00022679"/>
    </source>
</evidence>
<dbReference type="PANTHER" id="PTHR43453">
    <property type="entry name" value="RRNA METHYLASE-LIKE"/>
    <property type="match status" value="1"/>
</dbReference>
<evidence type="ECO:0000313" key="6">
    <source>
        <dbReference type="EMBL" id="MTI26544.1"/>
    </source>
</evidence>
<keyword evidence="4" id="KW-0819">tRNA processing</keyword>
<dbReference type="InterPro" id="IPR029028">
    <property type="entry name" value="Alpha/beta_knot_MTases"/>
</dbReference>
<feature type="binding site" evidence="4">
    <location>
        <position position="167"/>
    </location>
    <ligand>
        <name>S-adenosyl-L-methionine</name>
        <dbReference type="ChEBI" id="CHEBI:59789"/>
    </ligand>
</feature>
<protein>
    <recommendedName>
        <fullName evidence="4">tRNA (guanosine(18)-2'-O)-methyltransferase</fullName>
        <ecNumber evidence="4">2.1.1.34</ecNumber>
    </recommendedName>
    <alternativeName>
        <fullName evidence="4">tRNA [Gm18] methyltransferase</fullName>
    </alternativeName>
</protein>
<comment type="caution">
    <text evidence="6">The sequence shown here is derived from an EMBL/GenBank/DDBJ whole genome shotgun (WGS) entry which is preliminary data.</text>
</comment>
<dbReference type="InterPro" id="IPR033671">
    <property type="entry name" value="TrmH"/>
</dbReference>
<dbReference type="PANTHER" id="PTHR43453:SF3">
    <property type="entry name" value="TRNA_RRNA METHYLTRANSFERASE SPOU TYPE DOMAIN-CONTAINING PROTEIN"/>
    <property type="match status" value="1"/>
</dbReference>
<feature type="binding site" evidence="4">
    <location>
        <position position="158"/>
    </location>
    <ligand>
        <name>S-adenosyl-L-methionine</name>
        <dbReference type="ChEBI" id="CHEBI:59789"/>
    </ligand>
</feature>
<dbReference type="EC" id="2.1.1.34" evidence="4"/>
<reference evidence="6 7" key="1">
    <citation type="submission" date="2019-02" db="EMBL/GenBank/DDBJ databases">
        <authorList>
            <person name="Goldberg S.R."/>
            <person name="Haltli B.A."/>
            <person name="Correa H."/>
            <person name="Russell K.G."/>
        </authorList>
    </citation>
    <scope>NUCLEOTIDE SEQUENCE [LARGE SCALE GENOMIC DNA]</scope>
    <source>
        <strain evidence="6 7">JCM 16186</strain>
    </source>
</reference>
<keyword evidence="2 4" id="KW-0489">Methyltransferase</keyword>
<organism evidence="6 7">
    <name type="scientific">Fulvivirga kasyanovii</name>
    <dbReference type="NCBI Taxonomy" id="396812"/>
    <lineage>
        <taxon>Bacteria</taxon>
        <taxon>Pseudomonadati</taxon>
        <taxon>Bacteroidota</taxon>
        <taxon>Cytophagia</taxon>
        <taxon>Cytophagales</taxon>
        <taxon>Fulvivirgaceae</taxon>
        <taxon>Fulvivirga</taxon>
    </lineage>
</organism>
<dbReference type="Proteomes" id="UP000798808">
    <property type="component" value="Unassembled WGS sequence"/>
</dbReference>
<feature type="domain" description="tRNA/rRNA methyltransferase SpoU type" evidence="5">
    <location>
        <begin position="35"/>
        <end position="177"/>
    </location>
</feature>
<accession>A0ABW9RQT9</accession>
<comment type="catalytic activity">
    <reaction evidence="4">
        <text>guanosine(18) in tRNA + S-adenosyl-L-methionine = 2'-O-methylguanosine(18) in tRNA + S-adenosyl-L-homocysteine + H(+)</text>
        <dbReference type="Rhea" id="RHEA:20077"/>
        <dbReference type="Rhea" id="RHEA-COMP:10190"/>
        <dbReference type="Rhea" id="RHEA-COMP:10192"/>
        <dbReference type="ChEBI" id="CHEBI:15378"/>
        <dbReference type="ChEBI" id="CHEBI:57856"/>
        <dbReference type="ChEBI" id="CHEBI:59789"/>
        <dbReference type="ChEBI" id="CHEBI:74269"/>
        <dbReference type="ChEBI" id="CHEBI:74445"/>
        <dbReference type="EC" id="2.1.1.34"/>
    </reaction>
</comment>
<dbReference type="InterPro" id="IPR029026">
    <property type="entry name" value="tRNA_m1G_MTases_N"/>
</dbReference>